<dbReference type="FunFam" id="2.10.25.10:FF:000255">
    <property type="entry name" value="Sushi, nidogen and EGF-like domains 1"/>
    <property type="match status" value="1"/>
</dbReference>
<dbReference type="RefSeq" id="XP_022288448.1">
    <property type="nucleotide sequence ID" value="XM_022432740.1"/>
</dbReference>
<accession>A0A8B8AD85</accession>
<dbReference type="InterPro" id="IPR000742">
    <property type="entry name" value="EGF"/>
</dbReference>
<keyword evidence="3" id="KW-0677">Repeat</keyword>
<dbReference type="KEGG" id="cvn:111100654"/>
<gene>
    <name evidence="9" type="primary">LOC111100654</name>
</gene>
<name>A0A8B8AD85_CRAVI</name>
<reference evidence="9" key="1">
    <citation type="submission" date="2025-08" db="UniProtKB">
        <authorList>
            <consortium name="RefSeq"/>
        </authorList>
    </citation>
    <scope>IDENTIFICATION</scope>
    <source>
        <tissue evidence="9">Whole sample</tissue>
    </source>
</reference>
<dbReference type="PANTHER" id="PTHR46534">
    <property type="entry name" value="IGGFC_BINDING DOMAIN-CONTAINING PROTEIN"/>
    <property type="match status" value="1"/>
</dbReference>
<dbReference type="PROSITE" id="PS50026">
    <property type="entry name" value="EGF_3"/>
    <property type="match status" value="1"/>
</dbReference>
<sequence>MWTGEFCDKKVKDVCQSNPCYNGGTCAAKGSRYMCTCTEDFSGEQCSDFCGTFKEEYIVMVMWNHITEDSNPSSLYLTTNTSTTIQLTIPDDLDSNNEIPNGQFINFNSEIKIALPPKLQSNLLQKERKAVRIKSTEPISVVLFDNNDHISDDSSMIIPRSKLSTSYMVVTPRTFGRLQNVIGVFGIAALDEDTRINITLRLNSRTRSTIDINGKTYRNLDTFEISMNSFETFQVGSNSLDFTGTIIVSSKPVTVFSGSRCNASLDSKICSQNMEQLPPTNEWDQTYILTPDFDKTEYHYRIIVVEDTLIGIYNPVYYIMGRTYTTDEFTQRVESSKHEDFITGNKPFLVAKFMTGNITNSEMSGTYMTIVQGVNQYKSLYKFVVPEQYIENFLKITIQASFIQDIRINGQPVDPQMIRYQNSPSVQYTSLIVNVLPGPMEVTTTSSVPFGLGMNGYSSLDAYGFEGSAIFP</sequence>
<dbReference type="AlphaFoldDB" id="A0A8B8AD85"/>
<protein>
    <submittedName>
        <fullName evidence="9">Uncharacterized protein LOC111100654</fullName>
    </submittedName>
</protein>
<evidence type="ECO:0000259" key="7">
    <source>
        <dbReference type="PROSITE" id="PS50026"/>
    </source>
</evidence>
<feature type="disulfide bond" evidence="6">
    <location>
        <begin position="37"/>
        <end position="46"/>
    </location>
</feature>
<evidence type="ECO:0000256" key="1">
    <source>
        <dbReference type="ARBA" id="ARBA00022536"/>
    </source>
</evidence>
<dbReference type="GeneID" id="111100654"/>
<feature type="domain" description="EGF-like" evidence="7">
    <location>
        <begin position="11"/>
        <end position="47"/>
    </location>
</feature>
<dbReference type="Proteomes" id="UP000694844">
    <property type="component" value="Chromosome 6"/>
</dbReference>
<keyword evidence="5" id="KW-0325">Glycoprotein</keyword>
<evidence type="ECO:0000256" key="6">
    <source>
        <dbReference type="PROSITE-ProRule" id="PRU00076"/>
    </source>
</evidence>
<comment type="caution">
    <text evidence="6">Lacks conserved residue(s) required for the propagation of feature annotation.</text>
</comment>
<evidence type="ECO:0000256" key="5">
    <source>
        <dbReference type="ARBA" id="ARBA00023180"/>
    </source>
</evidence>
<dbReference type="CDD" id="cd00054">
    <property type="entry name" value="EGF_CA"/>
    <property type="match status" value="1"/>
</dbReference>
<evidence type="ECO:0000256" key="4">
    <source>
        <dbReference type="ARBA" id="ARBA00023157"/>
    </source>
</evidence>
<dbReference type="Gene3D" id="2.10.25.10">
    <property type="entry name" value="Laminin"/>
    <property type="match status" value="1"/>
</dbReference>
<dbReference type="PROSITE" id="PS00022">
    <property type="entry name" value="EGF_1"/>
    <property type="match status" value="1"/>
</dbReference>
<keyword evidence="2" id="KW-0732">Signal</keyword>
<dbReference type="SUPFAM" id="SSF57196">
    <property type="entry name" value="EGF/Laminin"/>
    <property type="match status" value="1"/>
</dbReference>
<dbReference type="Pfam" id="PF00008">
    <property type="entry name" value="EGF"/>
    <property type="match status" value="1"/>
</dbReference>
<proteinExistence type="predicted"/>
<dbReference type="PANTHER" id="PTHR46534:SF1">
    <property type="entry name" value="IGGFC-BINDING PROTEIN N-TERMINAL DOMAIN-CONTAINING PROTEIN"/>
    <property type="match status" value="1"/>
</dbReference>
<evidence type="ECO:0000256" key="3">
    <source>
        <dbReference type="ARBA" id="ARBA00022737"/>
    </source>
</evidence>
<evidence type="ECO:0000313" key="8">
    <source>
        <dbReference type="Proteomes" id="UP000694844"/>
    </source>
</evidence>
<keyword evidence="1 6" id="KW-0245">EGF-like domain</keyword>
<keyword evidence="8" id="KW-1185">Reference proteome</keyword>
<keyword evidence="4 6" id="KW-1015">Disulfide bond</keyword>
<organism evidence="8 9">
    <name type="scientific">Crassostrea virginica</name>
    <name type="common">Eastern oyster</name>
    <dbReference type="NCBI Taxonomy" id="6565"/>
    <lineage>
        <taxon>Eukaryota</taxon>
        <taxon>Metazoa</taxon>
        <taxon>Spiralia</taxon>
        <taxon>Lophotrochozoa</taxon>
        <taxon>Mollusca</taxon>
        <taxon>Bivalvia</taxon>
        <taxon>Autobranchia</taxon>
        <taxon>Pteriomorphia</taxon>
        <taxon>Ostreida</taxon>
        <taxon>Ostreoidea</taxon>
        <taxon>Ostreidae</taxon>
        <taxon>Crassostrea</taxon>
    </lineage>
</organism>
<evidence type="ECO:0000256" key="2">
    <source>
        <dbReference type="ARBA" id="ARBA00022729"/>
    </source>
</evidence>
<dbReference type="OrthoDB" id="6096582at2759"/>
<evidence type="ECO:0000313" key="9">
    <source>
        <dbReference type="RefSeq" id="XP_022288448.1"/>
    </source>
</evidence>
<dbReference type="Pfam" id="PF17517">
    <property type="entry name" value="IgGFc_binding"/>
    <property type="match status" value="1"/>
</dbReference>
<dbReference type="InterPro" id="IPR035234">
    <property type="entry name" value="IgGFc-bd_N"/>
</dbReference>